<feature type="transmembrane region" description="Helical" evidence="5">
    <location>
        <begin position="113"/>
        <end position="133"/>
    </location>
</feature>
<dbReference type="GO" id="GO:0022857">
    <property type="term" value="F:transmembrane transporter activity"/>
    <property type="evidence" value="ECO:0007669"/>
    <property type="project" value="InterPro"/>
</dbReference>
<feature type="transmembrane region" description="Helical" evidence="5">
    <location>
        <begin position="252"/>
        <end position="272"/>
    </location>
</feature>
<keyword evidence="2 5" id="KW-0812">Transmembrane</keyword>
<accession>A0A812AMD5</accession>
<evidence type="ECO:0000259" key="6">
    <source>
        <dbReference type="PROSITE" id="PS50850"/>
    </source>
</evidence>
<dbReference type="PROSITE" id="PS50850">
    <property type="entry name" value="MFS"/>
    <property type="match status" value="1"/>
</dbReference>
<sequence>MTAHFLGMTVGSLPSGWLADRFGRKTIIISGVVLQGISCLSLSQMQNIYAILSLRFLAAVADSGVVIPSAVFGAEISSKEGRKEAAIALHFSYAVGCLITSLFAYLIRNWSLLLLVLSIQSLPMVFIYIWFVPESPRWLLAMKKYKSAEKVFKKMAKMNKSDFIYNPEQEFPAYILCVLLLNRIGRKKLYSSFMIMGGITGSMVLLPALYAPKHLQWTVTVLAMLSRLCATGTFTVIFLYTCELYPTCIRNATLGAMSTIGRIGAAICPYVLRLPDLFPGKVGRSLPLVSMGAVCLISGILIQFLPETSNKALADDFEEAKTLHLVTRCETDKDLNASIPFKTQESKC</sequence>
<dbReference type="Gene3D" id="1.20.1250.20">
    <property type="entry name" value="MFS general substrate transporter like domains"/>
    <property type="match status" value="2"/>
</dbReference>
<dbReference type="Proteomes" id="UP000597762">
    <property type="component" value="Unassembled WGS sequence"/>
</dbReference>
<feature type="domain" description="Major facilitator superfamily (MFS) profile" evidence="6">
    <location>
        <begin position="1"/>
        <end position="348"/>
    </location>
</feature>
<reference evidence="7" key="1">
    <citation type="submission" date="2021-01" db="EMBL/GenBank/DDBJ databases">
        <authorList>
            <person name="Li R."/>
            <person name="Bekaert M."/>
        </authorList>
    </citation>
    <scope>NUCLEOTIDE SEQUENCE</scope>
    <source>
        <strain evidence="7">Farmed</strain>
    </source>
</reference>
<evidence type="ECO:0000256" key="2">
    <source>
        <dbReference type="ARBA" id="ARBA00022692"/>
    </source>
</evidence>
<dbReference type="PROSITE" id="PS00216">
    <property type="entry name" value="SUGAR_TRANSPORT_1"/>
    <property type="match status" value="1"/>
</dbReference>
<feature type="transmembrane region" description="Helical" evidence="5">
    <location>
        <begin position="217"/>
        <end position="240"/>
    </location>
</feature>
<feature type="transmembrane region" description="Helical" evidence="5">
    <location>
        <begin position="284"/>
        <end position="305"/>
    </location>
</feature>
<name>A0A812AMD5_ACAPH</name>
<comment type="caution">
    <text evidence="7">The sequence shown here is derived from an EMBL/GenBank/DDBJ whole genome shotgun (WGS) entry which is preliminary data.</text>
</comment>
<dbReference type="EMBL" id="CAHIKZ030000027">
    <property type="protein sequence ID" value="CAE1142031.1"/>
    <property type="molecule type" value="Genomic_DNA"/>
</dbReference>
<dbReference type="Pfam" id="PF00083">
    <property type="entry name" value="Sugar_tr"/>
    <property type="match status" value="1"/>
</dbReference>
<keyword evidence="3 5" id="KW-1133">Transmembrane helix</keyword>
<feature type="transmembrane region" description="Helical" evidence="5">
    <location>
        <begin position="189"/>
        <end position="211"/>
    </location>
</feature>
<dbReference type="PANTHER" id="PTHR24064">
    <property type="entry name" value="SOLUTE CARRIER FAMILY 22 MEMBER"/>
    <property type="match status" value="1"/>
</dbReference>
<dbReference type="AlphaFoldDB" id="A0A812AMD5"/>
<evidence type="ECO:0000256" key="5">
    <source>
        <dbReference type="SAM" id="Phobius"/>
    </source>
</evidence>
<evidence type="ECO:0000256" key="4">
    <source>
        <dbReference type="ARBA" id="ARBA00023136"/>
    </source>
</evidence>
<dbReference type="InterPro" id="IPR005829">
    <property type="entry name" value="Sugar_transporter_CS"/>
</dbReference>
<comment type="subcellular location">
    <subcellularLocation>
        <location evidence="1">Membrane</location>
        <topology evidence="1">Multi-pass membrane protein</topology>
    </subcellularLocation>
</comment>
<evidence type="ECO:0000313" key="7">
    <source>
        <dbReference type="EMBL" id="CAE1142031.1"/>
    </source>
</evidence>
<keyword evidence="8" id="KW-1185">Reference proteome</keyword>
<evidence type="ECO:0000256" key="1">
    <source>
        <dbReference type="ARBA" id="ARBA00004141"/>
    </source>
</evidence>
<dbReference type="InterPro" id="IPR036259">
    <property type="entry name" value="MFS_trans_sf"/>
</dbReference>
<keyword evidence="4 5" id="KW-0472">Membrane</keyword>
<dbReference type="InterPro" id="IPR005828">
    <property type="entry name" value="MFS_sugar_transport-like"/>
</dbReference>
<dbReference type="InterPro" id="IPR020846">
    <property type="entry name" value="MFS_dom"/>
</dbReference>
<gene>
    <name evidence="7" type="ORF">SPHA_984</name>
</gene>
<evidence type="ECO:0000313" key="8">
    <source>
        <dbReference type="Proteomes" id="UP000597762"/>
    </source>
</evidence>
<feature type="transmembrane region" description="Helical" evidence="5">
    <location>
        <begin position="86"/>
        <end position="107"/>
    </location>
</feature>
<organism evidence="7 8">
    <name type="scientific">Acanthosepion pharaonis</name>
    <name type="common">Pharaoh cuttlefish</name>
    <name type="synonym">Sepia pharaonis</name>
    <dbReference type="NCBI Taxonomy" id="158019"/>
    <lineage>
        <taxon>Eukaryota</taxon>
        <taxon>Metazoa</taxon>
        <taxon>Spiralia</taxon>
        <taxon>Lophotrochozoa</taxon>
        <taxon>Mollusca</taxon>
        <taxon>Cephalopoda</taxon>
        <taxon>Coleoidea</taxon>
        <taxon>Decapodiformes</taxon>
        <taxon>Sepiida</taxon>
        <taxon>Sepiina</taxon>
        <taxon>Sepiidae</taxon>
        <taxon>Acanthosepion</taxon>
    </lineage>
</organism>
<dbReference type="GO" id="GO:0016020">
    <property type="term" value="C:membrane"/>
    <property type="evidence" value="ECO:0007669"/>
    <property type="project" value="UniProtKB-SubCell"/>
</dbReference>
<feature type="transmembrane region" description="Helical" evidence="5">
    <location>
        <begin position="49"/>
        <end position="74"/>
    </location>
</feature>
<evidence type="ECO:0000256" key="3">
    <source>
        <dbReference type="ARBA" id="ARBA00022989"/>
    </source>
</evidence>
<dbReference type="OrthoDB" id="5296287at2759"/>
<dbReference type="SUPFAM" id="SSF103473">
    <property type="entry name" value="MFS general substrate transporter"/>
    <property type="match status" value="1"/>
</dbReference>
<proteinExistence type="predicted"/>
<protein>
    <submittedName>
        <fullName evidence="7">SLC22A4_5</fullName>
    </submittedName>
</protein>